<name>A0A2A2LZU7_9BILA</name>
<keyword evidence="4" id="KW-1185">Reference proteome</keyword>
<accession>A0A2A2LZU7</accession>
<organism evidence="3 4">
    <name type="scientific">Diploscapter pachys</name>
    <dbReference type="NCBI Taxonomy" id="2018661"/>
    <lineage>
        <taxon>Eukaryota</taxon>
        <taxon>Metazoa</taxon>
        <taxon>Ecdysozoa</taxon>
        <taxon>Nematoda</taxon>
        <taxon>Chromadorea</taxon>
        <taxon>Rhabditida</taxon>
        <taxon>Rhabditina</taxon>
        <taxon>Rhabditomorpha</taxon>
        <taxon>Rhabditoidea</taxon>
        <taxon>Rhabditidae</taxon>
        <taxon>Diploscapter</taxon>
    </lineage>
</organism>
<protein>
    <submittedName>
        <fullName evidence="3">Uncharacterized protein</fullName>
    </submittedName>
</protein>
<dbReference type="AlphaFoldDB" id="A0A2A2LZU7"/>
<dbReference type="InterPro" id="IPR002347">
    <property type="entry name" value="SDR_fam"/>
</dbReference>
<evidence type="ECO:0000256" key="1">
    <source>
        <dbReference type="ARBA" id="ARBA00006484"/>
    </source>
</evidence>
<dbReference type="GO" id="GO:0006006">
    <property type="term" value="P:glucose metabolic process"/>
    <property type="evidence" value="ECO:0007669"/>
    <property type="project" value="TreeGrafter"/>
</dbReference>
<comment type="similarity">
    <text evidence="1">Belongs to the short-chain dehydrogenases/reductases (SDR) family.</text>
</comment>
<keyword evidence="2" id="KW-0521">NADP</keyword>
<dbReference type="STRING" id="2018661.A0A2A2LZU7"/>
<dbReference type="Pfam" id="PF00106">
    <property type="entry name" value="adh_short"/>
    <property type="match status" value="1"/>
</dbReference>
<dbReference type="EMBL" id="LIAE01006291">
    <property type="protein sequence ID" value="PAV91774.1"/>
    <property type="molecule type" value="Genomic_DNA"/>
</dbReference>
<dbReference type="GO" id="GO:0005997">
    <property type="term" value="P:xylulose metabolic process"/>
    <property type="evidence" value="ECO:0007669"/>
    <property type="project" value="TreeGrafter"/>
</dbReference>
<dbReference type="Proteomes" id="UP000218231">
    <property type="component" value="Unassembled WGS sequence"/>
</dbReference>
<dbReference type="Gene3D" id="3.40.50.720">
    <property type="entry name" value="NAD(P)-binding Rossmann-like Domain"/>
    <property type="match status" value="1"/>
</dbReference>
<sequence>MATSFDFSGKKILITGASQGIGKEIAKGLADCGAKVVVLARNEQALDEIVADHPERVTKVVCDLTASITEIEAKLAPHQPFDGLGFFYSRFFFVEKIDFSVNNAGIAVLEPVGHITELAIEQVMTVNFRAPLMLAQLVASEMVNHGVKDGAIVNVSSQASMKPIRDHAVYSALDMSMRCLAGELGPKGIRVNSVNPTVVMTAMGRKNWSDPAKAHVLLDRMPIKRFAEIEDVVQSVMFLLSSASSMTTGHAFPIDGGFTTQ</sequence>
<dbReference type="GO" id="GO:0004090">
    <property type="term" value="F:carbonyl reductase (NADPH) activity"/>
    <property type="evidence" value="ECO:0007669"/>
    <property type="project" value="TreeGrafter"/>
</dbReference>
<dbReference type="OrthoDB" id="47007at2759"/>
<comment type="caution">
    <text evidence="3">The sequence shown here is derived from an EMBL/GenBank/DDBJ whole genome shotgun (WGS) entry which is preliminary data.</text>
</comment>
<gene>
    <name evidence="3" type="ORF">WR25_24321</name>
</gene>
<dbReference type="InterPro" id="IPR036291">
    <property type="entry name" value="NAD(P)-bd_dom_sf"/>
</dbReference>
<evidence type="ECO:0000313" key="3">
    <source>
        <dbReference type="EMBL" id="PAV91774.1"/>
    </source>
</evidence>
<dbReference type="SUPFAM" id="SSF51735">
    <property type="entry name" value="NAD(P)-binding Rossmann-fold domains"/>
    <property type="match status" value="1"/>
</dbReference>
<dbReference type="PANTHER" id="PTHR44252:SF3">
    <property type="entry name" value="D-ERYTHRULOSE REDUCTASE-RELATED"/>
    <property type="match status" value="1"/>
</dbReference>
<dbReference type="PRINTS" id="PR00081">
    <property type="entry name" value="GDHRDH"/>
</dbReference>
<dbReference type="GO" id="GO:0050038">
    <property type="term" value="F:L-xylulose reductase (NADPH) activity"/>
    <property type="evidence" value="ECO:0007669"/>
    <property type="project" value="TreeGrafter"/>
</dbReference>
<evidence type="ECO:0000313" key="4">
    <source>
        <dbReference type="Proteomes" id="UP000218231"/>
    </source>
</evidence>
<evidence type="ECO:0000256" key="2">
    <source>
        <dbReference type="ARBA" id="ARBA00022857"/>
    </source>
</evidence>
<reference evidence="3 4" key="1">
    <citation type="journal article" date="2017" name="Curr. Biol.">
        <title>Genome architecture and evolution of a unichromosomal asexual nematode.</title>
        <authorList>
            <person name="Fradin H."/>
            <person name="Zegar C."/>
            <person name="Gutwein M."/>
            <person name="Lucas J."/>
            <person name="Kovtun M."/>
            <person name="Corcoran D."/>
            <person name="Baugh L.R."/>
            <person name="Kiontke K."/>
            <person name="Gunsalus K."/>
            <person name="Fitch D.H."/>
            <person name="Piano F."/>
        </authorList>
    </citation>
    <scope>NUCLEOTIDE SEQUENCE [LARGE SCALE GENOMIC DNA]</scope>
    <source>
        <strain evidence="3">PF1309</strain>
    </source>
</reference>
<dbReference type="InterPro" id="IPR051737">
    <property type="entry name" value="L-xylulose/Carbonyl_redctase"/>
</dbReference>
<dbReference type="PANTHER" id="PTHR44252">
    <property type="entry name" value="D-ERYTHRULOSE REDUCTASE"/>
    <property type="match status" value="1"/>
</dbReference>
<proteinExistence type="inferred from homology"/>